<evidence type="ECO:0000313" key="1">
    <source>
        <dbReference type="EMBL" id="AWY41316.1"/>
    </source>
</evidence>
<evidence type="ECO:0000313" key="2">
    <source>
        <dbReference type="Proteomes" id="UP000250299"/>
    </source>
</evidence>
<dbReference type="EMBL" id="CP029693">
    <property type="protein sequence ID" value="AWY41316.1"/>
    <property type="molecule type" value="Genomic_DNA"/>
</dbReference>
<reference evidence="1 2" key="1">
    <citation type="submission" date="2018-05" db="EMBL/GenBank/DDBJ databases">
        <title>Whole genome sequence of Pseudomonas putida JBC17.</title>
        <authorList>
            <person name="Lee Y.H."/>
            <person name="David K."/>
        </authorList>
    </citation>
    <scope>NUCLEOTIDE SEQUENCE [LARGE SCALE GENOMIC DNA]</scope>
    <source>
        <strain evidence="1 2">JBC17</strain>
    </source>
</reference>
<name>A0A2Z4RK39_PSEPU</name>
<protein>
    <submittedName>
        <fullName evidence="1">Uncharacterized protein</fullName>
    </submittedName>
</protein>
<gene>
    <name evidence="1" type="ORF">DKY63_16055</name>
</gene>
<proteinExistence type="predicted"/>
<dbReference type="OrthoDB" id="6920786at2"/>
<dbReference type="AlphaFoldDB" id="A0A2Z4RK39"/>
<dbReference type="Proteomes" id="UP000250299">
    <property type="component" value="Chromosome"/>
</dbReference>
<accession>A0A2Z4RK39</accession>
<sequence>MAVGTGLIGWFRRLTGYSASGTVMPAACRVRMDARQGVMTVVRVNKALNEHMSVYPFFEIFMWCSGSGYLRSAV</sequence>
<organism evidence="1 2">
    <name type="scientific">Pseudomonas putida</name>
    <name type="common">Arthrobacter siderocapsulatus</name>
    <dbReference type="NCBI Taxonomy" id="303"/>
    <lineage>
        <taxon>Bacteria</taxon>
        <taxon>Pseudomonadati</taxon>
        <taxon>Pseudomonadota</taxon>
        <taxon>Gammaproteobacteria</taxon>
        <taxon>Pseudomonadales</taxon>
        <taxon>Pseudomonadaceae</taxon>
        <taxon>Pseudomonas</taxon>
    </lineage>
</organism>